<comment type="caution">
    <text evidence="2">The sequence shown here is derived from an EMBL/GenBank/DDBJ whole genome shotgun (WGS) entry which is preliminary data.</text>
</comment>
<dbReference type="Pfam" id="PF01575">
    <property type="entry name" value="MaoC_dehydratas"/>
    <property type="match status" value="1"/>
</dbReference>
<organism evidence="2 3">
    <name type="scientific">Thauera terpenica 58Eu</name>
    <dbReference type="NCBI Taxonomy" id="1348657"/>
    <lineage>
        <taxon>Bacteria</taxon>
        <taxon>Pseudomonadati</taxon>
        <taxon>Pseudomonadota</taxon>
        <taxon>Betaproteobacteria</taxon>
        <taxon>Rhodocyclales</taxon>
        <taxon>Zoogloeaceae</taxon>
        <taxon>Thauera</taxon>
    </lineage>
</organism>
<dbReference type="PANTHER" id="PTHR43841:SF3">
    <property type="entry name" value="(3R)-HYDROXYACYL-ACP DEHYDRATASE SUBUNIT HADB"/>
    <property type="match status" value="1"/>
</dbReference>
<evidence type="ECO:0000313" key="3">
    <source>
        <dbReference type="Proteomes" id="UP000015455"/>
    </source>
</evidence>
<dbReference type="AlphaFoldDB" id="S9ZNR4"/>
<dbReference type="InterPro" id="IPR002539">
    <property type="entry name" value="MaoC-like_dom"/>
</dbReference>
<protein>
    <recommendedName>
        <fullName evidence="1">MaoC-like domain-containing protein</fullName>
    </recommendedName>
</protein>
<gene>
    <name evidence="2" type="ORF">M622_13590</name>
</gene>
<sequence length="135" mass="14735">MSADLLTAEIGSELARETGDPCRPEDLRRYAEASGDLNPLHLDRDFAHAAGFDDLIVHGMLNMARMGRLLTSRYESAQLSSFTTRFEGVLLVGQPSVLTMQLVARTDAAAEIEILMCTLDGRRIASGRATIRLAV</sequence>
<dbReference type="RefSeq" id="WP_021248688.1">
    <property type="nucleotide sequence ID" value="NZ_ATJV01000047.1"/>
</dbReference>
<accession>S9ZNR4</accession>
<evidence type="ECO:0000313" key="2">
    <source>
        <dbReference type="EMBL" id="EPZ16256.1"/>
    </source>
</evidence>
<keyword evidence="3" id="KW-1185">Reference proteome</keyword>
<dbReference type="GO" id="GO:0006633">
    <property type="term" value="P:fatty acid biosynthetic process"/>
    <property type="evidence" value="ECO:0007669"/>
    <property type="project" value="InterPro"/>
</dbReference>
<dbReference type="PRINTS" id="PR01483">
    <property type="entry name" value="FASYNTHASE"/>
</dbReference>
<name>S9ZNR4_9RHOO</name>
<dbReference type="GO" id="GO:0004312">
    <property type="term" value="F:fatty acid synthase activity"/>
    <property type="evidence" value="ECO:0007669"/>
    <property type="project" value="InterPro"/>
</dbReference>
<dbReference type="PANTHER" id="PTHR43841">
    <property type="entry name" value="3-HYDROXYACYL-THIOESTER DEHYDRATASE HTDX-RELATED"/>
    <property type="match status" value="1"/>
</dbReference>
<dbReference type="Gene3D" id="3.10.129.10">
    <property type="entry name" value="Hotdog Thioesterase"/>
    <property type="match status" value="1"/>
</dbReference>
<dbReference type="EMBL" id="ATJV01000047">
    <property type="protein sequence ID" value="EPZ16256.1"/>
    <property type="molecule type" value="Genomic_DNA"/>
</dbReference>
<dbReference type="GO" id="GO:0005835">
    <property type="term" value="C:fatty acid synthase complex"/>
    <property type="evidence" value="ECO:0007669"/>
    <property type="project" value="InterPro"/>
</dbReference>
<dbReference type="eggNOG" id="COG2030">
    <property type="taxonomic scope" value="Bacteria"/>
</dbReference>
<dbReference type="OrthoDB" id="9774179at2"/>
<dbReference type="PATRIC" id="fig|1348657.5.peg.1255"/>
<proteinExistence type="predicted"/>
<dbReference type="InterPro" id="IPR003965">
    <property type="entry name" value="Fatty_acid_synthase"/>
</dbReference>
<dbReference type="SUPFAM" id="SSF54637">
    <property type="entry name" value="Thioesterase/thiol ester dehydrase-isomerase"/>
    <property type="match status" value="1"/>
</dbReference>
<feature type="domain" description="MaoC-like" evidence="1">
    <location>
        <begin position="9"/>
        <end position="109"/>
    </location>
</feature>
<reference evidence="2 3" key="1">
    <citation type="submission" date="2013-06" db="EMBL/GenBank/DDBJ databases">
        <title>Draft genome sequence of Thauera terpenica.</title>
        <authorList>
            <person name="Liu B."/>
            <person name="Frostegard A.H."/>
            <person name="Shapleigh J.P."/>
        </authorList>
    </citation>
    <scope>NUCLEOTIDE SEQUENCE [LARGE SCALE GENOMIC DNA]</scope>
    <source>
        <strain evidence="2 3">58Eu</strain>
    </source>
</reference>
<evidence type="ECO:0000259" key="1">
    <source>
        <dbReference type="Pfam" id="PF01575"/>
    </source>
</evidence>
<dbReference type="STRING" id="1348657.M622_13590"/>
<dbReference type="Proteomes" id="UP000015455">
    <property type="component" value="Unassembled WGS sequence"/>
</dbReference>
<dbReference type="InterPro" id="IPR029069">
    <property type="entry name" value="HotDog_dom_sf"/>
</dbReference>